<dbReference type="NCBIfam" id="TIGR01456">
    <property type="entry name" value="CECR5"/>
    <property type="match status" value="1"/>
</dbReference>
<dbReference type="GeneID" id="27690305"/>
<dbReference type="Proteomes" id="UP000053201">
    <property type="component" value="Unassembled WGS sequence"/>
</dbReference>
<proteinExistence type="predicted"/>
<reference evidence="1 2" key="1">
    <citation type="submission" date="2009-08" db="EMBL/GenBank/DDBJ databases">
        <title>The Genome Sequence of Spizellomyces punctatus strain DAOM BR117.</title>
        <authorList>
            <consortium name="The Broad Institute Genome Sequencing Platform"/>
            <person name="Russ C."/>
            <person name="Cuomo C."/>
            <person name="Shea T."/>
            <person name="Young S.K."/>
            <person name="Zeng Q."/>
            <person name="Koehrsen M."/>
            <person name="Haas B."/>
            <person name="Borodovsky M."/>
            <person name="Guigo R."/>
            <person name="Alvarado L."/>
            <person name="Berlin A."/>
            <person name="Bochicchio J."/>
            <person name="Borenstein D."/>
            <person name="Chapman S."/>
            <person name="Chen Z."/>
            <person name="Engels R."/>
            <person name="Freedman E."/>
            <person name="Gellesch M."/>
            <person name="Goldberg J."/>
            <person name="Griggs A."/>
            <person name="Gujja S."/>
            <person name="Heiman D."/>
            <person name="Hepburn T."/>
            <person name="Howarth C."/>
            <person name="Jen D."/>
            <person name="Larson L."/>
            <person name="Lewis B."/>
            <person name="Mehta T."/>
            <person name="Park D."/>
            <person name="Pearson M."/>
            <person name="Roberts A."/>
            <person name="Saif S."/>
            <person name="Shenoy N."/>
            <person name="Sisk P."/>
            <person name="Stolte C."/>
            <person name="Sykes S."/>
            <person name="Thomson T."/>
            <person name="Walk T."/>
            <person name="White J."/>
            <person name="Yandava C."/>
            <person name="Burger G."/>
            <person name="Gray M.W."/>
            <person name="Holland P.W.H."/>
            <person name="King N."/>
            <person name="Lang F.B.F."/>
            <person name="Roger A.J."/>
            <person name="Ruiz-Trillo I."/>
            <person name="Lander E."/>
            <person name="Nusbaum C."/>
        </authorList>
    </citation>
    <scope>NUCLEOTIDE SEQUENCE [LARGE SCALE GENOMIC DNA]</scope>
    <source>
        <strain evidence="1 2">DAOM BR117</strain>
    </source>
</reference>
<dbReference type="FunCoup" id="A0A0L0H9B8">
    <property type="interactions" value="224"/>
</dbReference>
<dbReference type="Pfam" id="PF13242">
    <property type="entry name" value="Hydrolase_like"/>
    <property type="match status" value="1"/>
</dbReference>
<dbReference type="OMA" id="WPFHDLT"/>
<dbReference type="RefSeq" id="XP_016605626.1">
    <property type="nucleotide sequence ID" value="XM_016755235.1"/>
</dbReference>
<evidence type="ECO:0000313" key="1">
    <source>
        <dbReference type="EMBL" id="KNC97586.1"/>
    </source>
</evidence>
<dbReference type="InterPro" id="IPR006353">
    <property type="entry name" value="HAD-SF_hydro_IIA_CECR5"/>
</dbReference>
<name>A0A0L0H9B8_SPIPD</name>
<dbReference type="NCBIfam" id="TIGR01460">
    <property type="entry name" value="HAD-SF-IIA"/>
    <property type="match status" value="1"/>
</dbReference>
<dbReference type="GO" id="GO:0046474">
    <property type="term" value="P:glycerophospholipid biosynthetic process"/>
    <property type="evidence" value="ECO:0007669"/>
    <property type="project" value="TreeGrafter"/>
</dbReference>
<dbReference type="PANTHER" id="PTHR14269:SF4">
    <property type="entry name" value="CAT EYE SYNDROME CRITICAL REGION PROTEIN 5"/>
    <property type="match status" value="1"/>
</dbReference>
<dbReference type="STRING" id="645134.A0A0L0H9B8"/>
<dbReference type="eggNOG" id="KOG1618">
    <property type="taxonomic scope" value="Eukaryota"/>
</dbReference>
<dbReference type="GO" id="GO:0005739">
    <property type="term" value="C:mitochondrion"/>
    <property type="evidence" value="ECO:0007669"/>
    <property type="project" value="TreeGrafter"/>
</dbReference>
<dbReference type="AlphaFoldDB" id="A0A0L0H9B8"/>
<sequence length="352" mass="38911">MAPVARFRFHALRRYSSISTCPTTSTAALAFDMDGVLIRGGRAIPSAHRALQKLKGDNPLNREIPFIILTNSGGESEASKAHKLTQKLGIEIHPSQIVLSHSPMRHLAPQYKNKLVHVVGPDECKNVAQSYGFSDVVTSKEMKAFDKSMWPYRSVGDEVDDTQCPYDLSQTPISATLIFHDPIDWGLDIQLITDTLASQSGLITTRQPSRPYSQSTPLYSSNADFQWSNEWPWPRYGQGAFVTALNAVWKRLSGNPLVIEKQFGKPSSPTYEFAEKMLSAAAGVEVKKVYMVGDNPDSDIAGANLHGWVGILVKSGVYRDGMPLTKKNKPQVIVQDVGEAVDWVLRQEGVLR</sequence>
<dbReference type="EMBL" id="KQ257463">
    <property type="protein sequence ID" value="KNC97586.1"/>
    <property type="molecule type" value="Genomic_DNA"/>
</dbReference>
<organism evidence="1 2">
    <name type="scientific">Spizellomyces punctatus (strain DAOM BR117)</name>
    <dbReference type="NCBI Taxonomy" id="645134"/>
    <lineage>
        <taxon>Eukaryota</taxon>
        <taxon>Fungi</taxon>
        <taxon>Fungi incertae sedis</taxon>
        <taxon>Chytridiomycota</taxon>
        <taxon>Chytridiomycota incertae sedis</taxon>
        <taxon>Chytridiomycetes</taxon>
        <taxon>Spizellomycetales</taxon>
        <taxon>Spizellomycetaceae</taxon>
        <taxon>Spizellomyces</taxon>
    </lineage>
</organism>
<dbReference type="GO" id="GO:0016787">
    <property type="term" value="F:hydrolase activity"/>
    <property type="evidence" value="ECO:0007669"/>
    <property type="project" value="UniProtKB-KW"/>
</dbReference>
<dbReference type="PANTHER" id="PTHR14269">
    <property type="entry name" value="CDP-DIACYLGLYCEROL--GLYCEROL-3-PHOSPHATE 3-PHOSPHATIDYLTRANSFERASE-RELATED"/>
    <property type="match status" value="1"/>
</dbReference>
<dbReference type="InParanoid" id="A0A0L0H9B8"/>
<dbReference type="InterPro" id="IPR006357">
    <property type="entry name" value="HAD-SF_hydro_IIA"/>
</dbReference>
<dbReference type="SUPFAM" id="SSF56784">
    <property type="entry name" value="HAD-like"/>
    <property type="match status" value="1"/>
</dbReference>
<protein>
    <submittedName>
        <fullName evidence="1">TIGR01456 family HAD hydrolase</fullName>
    </submittedName>
</protein>
<keyword evidence="1" id="KW-0378">Hydrolase</keyword>
<dbReference type="InterPro" id="IPR023214">
    <property type="entry name" value="HAD_sf"/>
</dbReference>
<dbReference type="InterPro" id="IPR050324">
    <property type="entry name" value="CDP-alcohol_PTase-I"/>
</dbReference>
<evidence type="ECO:0000313" key="2">
    <source>
        <dbReference type="Proteomes" id="UP000053201"/>
    </source>
</evidence>
<gene>
    <name evidence="1" type="ORF">SPPG_07057</name>
</gene>
<dbReference type="Pfam" id="PF13344">
    <property type="entry name" value="Hydrolase_6"/>
    <property type="match status" value="1"/>
</dbReference>
<dbReference type="VEuPathDB" id="FungiDB:SPPG_07057"/>
<dbReference type="Gene3D" id="3.40.50.1000">
    <property type="entry name" value="HAD superfamily/HAD-like"/>
    <property type="match status" value="2"/>
</dbReference>
<dbReference type="OrthoDB" id="10251048at2759"/>
<accession>A0A0L0H9B8</accession>
<keyword evidence="2" id="KW-1185">Reference proteome</keyword>
<dbReference type="InterPro" id="IPR036412">
    <property type="entry name" value="HAD-like_sf"/>
</dbReference>